<organism evidence="1 2">
    <name type="scientific">Araneus ventricosus</name>
    <name type="common">Orbweaver spider</name>
    <name type="synonym">Epeira ventricosa</name>
    <dbReference type="NCBI Taxonomy" id="182803"/>
    <lineage>
        <taxon>Eukaryota</taxon>
        <taxon>Metazoa</taxon>
        <taxon>Ecdysozoa</taxon>
        <taxon>Arthropoda</taxon>
        <taxon>Chelicerata</taxon>
        <taxon>Arachnida</taxon>
        <taxon>Araneae</taxon>
        <taxon>Araneomorphae</taxon>
        <taxon>Entelegynae</taxon>
        <taxon>Araneoidea</taxon>
        <taxon>Araneidae</taxon>
        <taxon>Araneus</taxon>
    </lineage>
</organism>
<protein>
    <submittedName>
        <fullName evidence="1">Uncharacterized protein</fullName>
    </submittedName>
</protein>
<dbReference type="EMBL" id="BGPR01000257">
    <property type="protein sequence ID" value="GBM08438.1"/>
    <property type="molecule type" value="Genomic_DNA"/>
</dbReference>
<comment type="caution">
    <text evidence="1">The sequence shown here is derived from an EMBL/GenBank/DDBJ whole genome shotgun (WGS) entry which is preliminary data.</text>
</comment>
<dbReference type="AlphaFoldDB" id="A0A4Y2CXJ4"/>
<sequence>MTCNYYSVLIGRRRISKPKFPIHRRLFPKLWGLSDLRPARLIPGFYHIQCLHQLTKQAPSPIADGECPICKAELLVRKRSSGWNETFKGEGRGNM</sequence>
<accession>A0A4Y2CXJ4</accession>
<evidence type="ECO:0000313" key="2">
    <source>
        <dbReference type="Proteomes" id="UP000499080"/>
    </source>
</evidence>
<name>A0A4Y2CXJ4_ARAVE</name>
<gene>
    <name evidence="1" type="ORF">AVEN_267711_1</name>
</gene>
<keyword evidence="2" id="KW-1185">Reference proteome</keyword>
<dbReference type="Proteomes" id="UP000499080">
    <property type="component" value="Unassembled WGS sequence"/>
</dbReference>
<proteinExistence type="predicted"/>
<evidence type="ECO:0000313" key="1">
    <source>
        <dbReference type="EMBL" id="GBM08438.1"/>
    </source>
</evidence>
<reference evidence="1 2" key="1">
    <citation type="journal article" date="2019" name="Sci. Rep.">
        <title>Orb-weaving spider Araneus ventricosus genome elucidates the spidroin gene catalogue.</title>
        <authorList>
            <person name="Kono N."/>
            <person name="Nakamura H."/>
            <person name="Ohtoshi R."/>
            <person name="Moran D.A.P."/>
            <person name="Shinohara A."/>
            <person name="Yoshida Y."/>
            <person name="Fujiwara M."/>
            <person name="Mori M."/>
            <person name="Tomita M."/>
            <person name="Arakawa K."/>
        </authorList>
    </citation>
    <scope>NUCLEOTIDE SEQUENCE [LARGE SCALE GENOMIC DNA]</scope>
</reference>